<dbReference type="Proteomes" id="UP000039865">
    <property type="component" value="Unassembled WGS sequence"/>
</dbReference>
<proteinExistence type="predicted"/>
<keyword evidence="3" id="KW-1185">Reference proteome</keyword>
<evidence type="ECO:0000313" key="2">
    <source>
        <dbReference type="EMBL" id="CDW75692.1"/>
    </source>
</evidence>
<organism evidence="2 3">
    <name type="scientific">Stylonychia lemnae</name>
    <name type="common">Ciliate</name>
    <dbReference type="NCBI Taxonomy" id="5949"/>
    <lineage>
        <taxon>Eukaryota</taxon>
        <taxon>Sar</taxon>
        <taxon>Alveolata</taxon>
        <taxon>Ciliophora</taxon>
        <taxon>Intramacronucleata</taxon>
        <taxon>Spirotrichea</taxon>
        <taxon>Stichotrichia</taxon>
        <taxon>Sporadotrichida</taxon>
        <taxon>Oxytrichidae</taxon>
        <taxon>Stylonychinae</taxon>
        <taxon>Stylonychia</taxon>
    </lineage>
</organism>
<dbReference type="InParanoid" id="A0A078A1H3"/>
<evidence type="ECO:0000256" key="1">
    <source>
        <dbReference type="SAM" id="MobiDB-lite"/>
    </source>
</evidence>
<protein>
    <submittedName>
        <fullName evidence="2">Uncharacterized protein</fullName>
    </submittedName>
</protein>
<feature type="compositionally biased region" description="Low complexity" evidence="1">
    <location>
        <begin position="702"/>
        <end position="712"/>
    </location>
</feature>
<sequence>MKLTSKYEEFKRNRKHLSHRKVLQNENQTKSSFSLIKDVYAYQSYLPARNNFKYGLPIDVIQQDKQKSKQMHQTPTLSQKYNDSNNKIKITKGKRPLSSMVAKSTQNIRNDNTSNYVVNYNDYQQMSAGKSNIMSRGSNSKQRMQKIYEAYEQISLIDDYYKSLNNNDEIERIRFVNDYQRLMQIVNKIYSAASIFPQKEKIAVRKLLEKEVLQNQSQNPQILFRVNKYIIRVQKIIEIDQQLAALIEDRESNILKLKKISQSFTINEFIEKENGIQVLLNIRKYALRIHHLFKQYLSYINTEHQKYIGLLKCSKINTEQKCYMCKMRDLENEDLKRSSVLLMKLNVFISDFTLSIPKSQQEIFLDIQKMNQKKNYFTMNEVASFDKIADQLQVKEGSNIYRQMIKLREFQEVHHNSNYQSIQATDQKNLITQSGLGIANNFVIRFNWSFEDNDQVDKSISGLSPSHKLESKVSRNNLSQRAQSALNRLKQMMSRGNDKKFNTEPQHDQFESINQMKEEATYRECINIFQNQNNNEDVNLQKSDIKTDPKMKLEFLEDIENSRIGSIEPIDIDHNFKHISSNDHLQPTTNGKEQHRYQQIFNETSNTKTTYQIQNEGGKKSFQASHHNQNSGASTQLKQYNNQEQIIIQENQSIHTLQSESTYKHQLKKEIDDENKKVRHKLYNYQRNLMPKINSNSFQRPQTQQNTQQQVQNKRRSLLQNESRAMTAKNNPRQRLMSQIDQNAVDQIQSQNDDENIIQKQIKLYESIRNHRQISSEPHQTIKNNDSFKD</sequence>
<feature type="region of interest" description="Disordered" evidence="1">
    <location>
        <begin position="695"/>
        <end position="717"/>
    </location>
</feature>
<gene>
    <name evidence="2" type="primary">Contig1299.g1421</name>
    <name evidence="2" type="ORF">STYLEM_4685</name>
</gene>
<dbReference type="EMBL" id="CCKQ01004537">
    <property type="protein sequence ID" value="CDW75692.1"/>
    <property type="molecule type" value="Genomic_DNA"/>
</dbReference>
<accession>A0A078A1H3</accession>
<feature type="region of interest" description="Disordered" evidence="1">
    <location>
        <begin position="771"/>
        <end position="790"/>
    </location>
</feature>
<reference evidence="2 3" key="1">
    <citation type="submission" date="2014-06" db="EMBL/GenBank/DDBJ databases">
        <authorList>
            <person name="Swart Estienne"/>
        </authorList>
    </citation>
    <scope>NUCLEOTIDE SEQUENCE [LARGE SCALE GENOMIC DNA]</scope>
    <source>
        <strain evidence="2 3">130c</strain>
    </source>
</reference>
<feature type="compositionally biased region" description="Polar residues" evidence="1">
    <location>
        <begin position="773"/>
        <end position="790"/>
    </location>
</feature>
<evidence type="ECO:0000313" key="3">
    <source>
        <dbReference type="Proteomes" id="UP000039865"/>
    </source>
</evidence>
<dbReference type="AlphaFoldDB" id="A0A078A1H3"/>
<name>A0A078A1H3_STYLE</name>